<dbReference type="RefSeq" id="WP_275030306.1">
    <property type="nucleotide sequence ID" value="NZ_CP118615.1"/>
</dbReference>
<reference evidence="3 4" key="1">
    <citation type="submission" date="2023-02" db="EMBL/GenBank/DDBJ databases">
        <authorList>
            <person name="Mo P."/>
        </authorList>
    </citation>
    <scope>NUCLEOTIDE SEQUENCE [LARGE SCALE GENOMIC DNA]</scope>
    <source>
        <strain evidence="3 4">HUAS 3</strain>
    </source>
</reference>
<feature type="domain" description="Immunity protein 35" evidence="2">
    <location>
        <begin position="20"/>
        <end position="101"/>
    </location>
</feature>
<accession>A0ABY7ZML9</accession>
<dbReference type="Pfam" id="PF15567">
    <property type="entry name" value="Imm35"/>
    <property type="match status" value="1"/>
</dbReference>
<gene>
    <name evidence="3" type="ORF">PVK37_25290</name>
</gene>
<keyword evidence="4" id="KW-1185">Reference proteome</keyword>
<organism evidence="3 4">
    <name type="scientific">Micromonospora cathayae</name>
    <dbReference type="NCBI Taxonomy" id="3028804"/>
    <lineage>
        <taxon>Bacteria</taxon>
        <taxon>Bacillati</taxon>
        <taxon>Actinomycetota</taxon>
        <taxon>Actinomycetes</taxon>
        <taxon>Micromonosporales</taxon>
        <taxon>Micromonosporaceae</taxon>
        <taxon>Micromonospora</taxon>
    </lineage>
</organism>
<protein>
    <submittedName>
        <fullName evidence="3">YrhB domain-containing protein</fullName>
    </submittedName>
</protein>
<dbReference type="EMBL" id="CP118615">
    <property type="protein sequence ID" value="WDZ83748.1"/>
    <property type="molecule type" value="Genomic_DNA"/>
</dbReference>
<evidence type="ECO:0000313" key="3">
    <source>
        <dbReference type="EMBL" id="WDZ83748.1"/>
    </source>
</evidence>
<evidence type="ECO:0000259" key="2">
    <source>
        <dbReference type="Pfam" id="PF15567"/>
    </source>
</evidence>
<evidence type="ECO:0000313" key="4">
    <source>
        <dbReference type="Proteomes" id="UP001219605"/>
    </source>
</evidence>
<sequence length="121" mass="13162">MTAGRAHRADGAEQGAVDADEARRLAGAALRELADPAEPLRLAPGPPAEYPWCWVFPFNTERWYRTRVFADAVLVGPLVVEKDGGRVWQAPSAPPLERWLNGYAAQRGLPAVPVPPPASPW</sequence>
<dbReference type="Proteomes" id="UP001219605">
    <property type="component" value="Chromosome"/>
</dbReference>
<dbReference type="InterPro" id="IPR029082">
    <property type="entry name" value="Imm35"/>
</dbReference>
<name>A0ABY7ZML9_9ACTN</name>
<evidence type="ECO:0000256" key="1">
    <source>
        <dbReference type="SAM" id="MobiDB-lite"/>
    </source>
</evidence>
<feature type="region of interest" description="Disordered" evidence="1">
    <location>
        <begin position="1"/>
        <end position="20"/>
    </location>
</feature>
<proteinExistence type="predicted"/>